<accession>A0AAV1WJV9</accession>
<name>A0AAV1WJV9_LUPLU</name>
<proteinExistence type="predicted"/>
<evidence type="ECO:0000313" key="1">
    <source>
        <dbReference type="EMBL" id="CAL0309660.1"/>
    </source>
</evidence>
<reference evidence="1 2" key="1">
    <citation type="submission" date="2024-03" db="EMBL/GenBank/DDBJ databases">
        <authorList>
            <person name="Martinez-Hernandez J."/>
        </authorList>
    </citation>
    <scope>NUCLEOTIDE SEQUENCE [LARGE SCALE GENOMIC DNA]</scope>
</reference>
<protein>
    <submittedName>
        <fullName evidence="1">Uncharacterized protein</fullName>
    </submittedName>
</protein>
<evidence type="ECO:0000313" key="2">
    <source>
        <dbReference type="Proteomes" id="UP001497480"/>
    </source>
</evidence>
<organism evidence="1 2">
    <name type="scientific">Lupinus luteus</name>
    <name type="common">European yellow lupine</name>
    <dbReference type="NCBI Taxonomy" id="3873"/>
    <lineage>
        <taxon>Eukaryota</taxon>
        <taxon>Viridiplantae</taxon>
        <taxon>Streptophyta</taxon>
        <taxon>Embryophyta</taxon>
        <taxon>Tracheophyta</taxon>
        <taxon>Spermatophyta</taxon>
        <taxon>Magnoliopsida</taxon>
        <taxon>eudicotyledons</taxon>
        <taxon>Gunneridae</taxon>
        <taxon>Pentapetalae</taxon>
        <taxon>rosids</taxon>
        <taxon>fabids</taxon>
        <taxon>Fabales</taxon>
        <taxon>Fabaceae</taxon>
        <taxon>Papilionoideae</taxon>
        <taxon>50 kb inversion clade</taxon>
        <taxon>genistoids sensu lato</taxon>
        <taxon>core genistoids</taxon>
        <taxon>Genisteae</taxon>
        <taxon>Lupinus</taxon>
    </lineage>
</organism>
<sequence length="263" mass="30359">MEIAFPIHDFHGSRGPHPRLSKNNTTMEDLWVRLVRSKYNCGNEMLPRISRPSQETKLWNRFRRMWPIFNQNLCWRVGNGRRVKFWQDKWIRNAYALMQYPWAGQVIEAADLTIANLFSPSRDWNLRLIQSLFPRDFVNKIKALPPPSASNSDDSIAWGLRKDAKPAMVCIANDLQEWKDFPKGLKVLLFDGDINSAYEIRAKLEAMDYNVTSPFHLFSSIMSSSSEHGLNSSSVEILSQPPSAVVTRCRFGRRGEEIPSDKE</sequence>
<gene>
    <name evidence="1" type="ORF">LLUT_LOCUS10720</name>
</gene>
<comment type="caution">
    <text evidence="1">The sequence shown here is derived from an EMBL/GenBank/DDBJ whole genome shotgun (WGS) entry which is preliminary data.</text>
</comment>
<dbReference type="EMBL" id="CAXHTB010000007">
    <property type="protein sequence ID" value="CAL0309660.1"/>
    <property type="molecule type" value="Genomic_DNA"/>
</dbReference>
<dbReference type="AlphaFoldDB" id="A0AAV1WJV9"/>
<dbReference type="Proteomes" id="UP001497480">
    <property type="component" value="Unassembled WGS sequence"/>
</dbReference>
<keyword evidence="2" id="KW-1185">Reference proteome</keyword>